<keyword evidence="4" id="KW-0723">Serine/threonine-protein kinase</keyword>
<feature type="domain" description="Protein kinase" evidence="15">
    <location>
        <begin position="85"/>
        <end position="368"/>
    </location>
</feature>
<dbReference type="GO" id="GO:0005886">
    <property type="term" value="C:plasma membrane"/>
    <property type="evidence" value="ECO:0007669"/>
    <property type="project" value="UniProtKB-SubCell"/>
</dbReference>
<evidence type="ECO:0000313" key="17">
    <source>
        <dbReference type="Proteomes" id="UP001154282"/>
    </source>
</evidence>
<gene>
    <name evidence="16" type="ORF">LITE_LOCUS14651</name>
</gene>
<proteinExistence type="predicted"/>
<evidence type="ECO:0000256" key="10">
    <source>
        <dbReference type="ARBA" id="ARBA00022989"/>
    </source>
</evidence>
<dbReference type="GO" id="GO:0004674">
    <property type="term" value="F:protein serine/threonine kinase activity"/>
    <property type="evidence" value="ECO:0007669"/>
    <property type="project" value="UniProtKB-KW"/>
</dbReference>
<dbReference type="SUPFAM" id="SSF56112">
    <property type="entry name" value="Protein kinase-like (PK-like)"/>
    <property type="match status" value="1"/>
</dbReference>
<dbReference type="SMART" id="SM00220">
    <property type="entry name" value="S_TKc"/>
    <property type="match status" value="1"/>
</dbReference>
<dbReference type="Gene3D" id="3.30.200.20">
    <property type="entry name" value="Phosphorylase Kinase, domain 1"/>
    <property type="match status" value="1"/>
</dbReference>
<dbReference type="PROSITE" id="PS50011">
    <property type="entry name" value="PROTEIN_KINASE_DOM"/>
    <property type="match status" value="1"/>
</dbReference>
<evidence type="ECO:0000256" key="13">
    <source>
        <dbReference type="ARBA" id="ARBA00048679"/>
    </source>
</evidence>
<dbReference type="Proteomes" id="UP001154282">
    <property type="component" value="Unassembled WGS sequence"/>
</dbReference>
<dbReference type="PROSITE" id="PS00108">
    <property type="entry name" value="PROTEIN_KINASE_ST"/>
    <property type="match status" value="1"/>
</dbReference>
<evidence type="ECO:0000256" key="2">
    <source>
        <dbReference type="ARBA" id="ARBA00012513"/>
    </source>
</evidence>
<dbReference type="InterPro" id="IPR011009">
    <property type="entry name" value="Kinase-like_dom_sf"/>
</dbReference>
<evidence type="ECO:0000256" key="5">
    <source>
        <dbReference type="ARBA" id="ARBA00022679"/>
    </source>
</evidence>
<comment type="subcellular location">
    <subcellularLocation>
        <location evidence="1">Cell membrane</location>
        <topology evidence="1">Single-pass membrane protein</topology>
    </subcellularLocation>
</comment>
<evidence type="ECO:0000256" key="6">
    <source>
        <dbReference type="ARBA" id="ARBA00022692"/>
    </source>
</evidence>
<dbReference type="EMBL" id="CAMGYJ010000005">
    <property type="protein sequence ID" value="CAI0410189.1"/>
    <property type="molecule type" value="Genomic_DNA"/>
</dbReference>
<keyword evidence="17" id="KW-1185">Reference proteome</keyword>
<sequence length="381" mass="42620">MWLFGFSTTNPRGLWMLGAIVMVVAVTMVLRWVGEYMEKQAVRREHLAEMERQHRYRKKKAMMRMWSSGGGVRTYSLDELKLATRDFRIRIGVGATSYVYLAELGDGKFGAVKRVMDDRGGSRKIFLDEVSVLLRISHPNLVALLGFCFEKGEQLLLLEYVNKSLFDRMHTAAGQSAGGILSWSNRVNIALDIARALDYLHSQADPPIIHRDVKSSNVLLIDNDHAKLADFGLCKLGCDMQPPDHRRRPSTPIKGSVGYVDANYLNTGLVSPKSDVYSFGVLLLELITGLKAVQGSFTLPEWTADARGALNADDGGEALRKLLDPSLKGSADWEQVRAMVHVANLALLENYEARPEMCHVVDMIVSVFEHDESMPQPYKHV</sequence>
<evidence type="ECO:0000256" key="8">
    <source>
        <dbReference type="ARBA" id="ARBA00022777"/>
    </source>
</evidence>
<evidence type="ECO:0000313" key="16">
    <source>
        <dbReference type="EMBL" id="CAI0410189.1"/>
    </source>
</evidence>
<dbReference type="AlphaFoldDB" id="A0AAV0JN82"/>
<keyword evidence="9" id="KW-0067">ATP-binding</keyword>
<dbReference type="EC" id="2.7.11.1" evidence="2"/>
<evidence type="ECO:0000256" key="4">
    <source>
        <dbReference type="ARBA" id="ARBA00022527"/>
    </source>
</evidence>
<comment type="catalytic activity">
    <reaction evidence="13">
        <text>L-seryl-[protein] + ATP = O-phospho-L-seryl-[protein] + ADP + H(+)</text>
        <dbReference type="Rhea" id="RHEA:17989"/>
        <dbReference type="Rhea" id="RHEA-COMP:9863"/>
        <dbReference type="Rhea" id="RHEA-COMP:11604"/>
        <dbReference type="ChEBI" id="CHEBI:15378"/>
        <dbReference type="ChEBI" id="CHEBI:29999"/>
        <dbReference type="ChEBI" id="CHEBI:30616"/>
        <dbReference type="ChEBI" id="CHEBI:83421"/>
        <dbReference type="ChEBI" id="CHEBI:456216"/>
        <dbReference type="EC" id="2.7.11.1"/>
    </reaction>
</comment>
<evidence type="ECO:0000256" key="1">
    <source>
        <dbReference type="ARBA" id="ARBA00004162"/>
    </source>
</evidence>
<dbReference type="InterPro" id="IPR000719">
    <property type="entry name" value="Prot_kinase_dom"/>
</dbReference>
<dbReference type="Gene3D" id="1.10.510.10">
    <property type="entry name" value="Transferase(Phosphotransferase) domain 1"/>
    <property type="match status" value="1"/>
</dbReference>
<evidence type="ECO:0000259" key="15">
    <source>
        <dbReference type="PROSITE" id="PS50011"/>
    </source>
</evidence>
<evidence type="ECO:0000256" key="3">
    <source>
        <dbReference type="ARBA" id="ARBA00022475"/>
    </source>
</evidence>
<dbReference type="PANTHER" id="PTHR47982:SF55">
    <property type="entry name" value="PROTEIN KINASE DOMAIN-CONTAINING PROTEIN"/>
    <property type="match status" value="1"/>
</dbReference>
<keyword evidence="6 14" id="KW-0812">Transmembrane</keyword>
<evidence type="ECO:0000256" key="11">
    <source>
        <dbReference type="ARBA" id="ARBA00023136"/>
    </source>
</evidence>
<evidence type="ECO:0000256" key="7">
    <source>
        <dbReference type="ARBA" id="ARBA00022741"/>
    </source>
</evidence>
<comment type="catalytic activity">
    <reaction evidence="12">
        <text>L-threonyl-[protein] + ATP = O-phospho-L-threonyl-[protein] + ADP + H(+)</text>
        <dbReference type="Rhea" id="RHEA:46608"/>
        <dbReference type="Rhea" id="RHEA-COMP:11060"/>
        <dbReference type="Rhea" id="RHEA-COMP:11605"/>
        <dbReference type="ChEBI" id="CHEBI:15378"/>
        <dbReference type="ChEBI" id="CHEBI:30013"/>
        <dbReference type="ChEBI" id="CHEBI:30616"/>
        <dbReference type="ChEBI" id="CHEBI:61977"/>
        <dbReference type="ChEBI" id="CHEBI:456216"/>
        <dbReference type="EC" id="2.7.11.1"/>
    </reaction>
</comment>
<evidence type="ECO:0000256" key="12">
    <source>
        <dbReference type="ARBA" id="ARBA00047899"/>
    </source>
</evidence>
<organism evidence="16 17">
    <name type="scientific">Linum tenue</name>
    <dbReference type="NCBI Taxonomy" id="586396"/>
    <lineage>
        <taxon>Eukaryota</taxon>
        <taxon>Viridiplantae</taxon>
        <taxon>Streptophyta</taxon>
        <taxon>Embryophyta</taxon>
        <taxon>Tracheophyta</taxon>
        <taxon>Spermatophyta</taxon>
        <taxon>Magnoliopsida</taxon>
        <taxon>eudicotyledons</taxon>
        <taxon>Gunneridae</taxon>
        <taxon>Pentapetalae</taxon>
        <taxon>rosids</taxon>
        <taxon>fabids</taxon>
        <taxon>Malpighiales</taxon>
        <taxon>Linaceae</taxon>
        <taxon>Linum</taxon>
    </lineage>
</organism>
<comment type="caution">
    <text evidence="16">The sequence shown here is derived from an EMBL/GenBank/DDBJ whole genome shotgun (WGS) entry which is preliminary data.</text>
</comment>
<dbReference type="InterPro" id="IPR008271">
    <property type="entry name" value="Ser/Thr_kinase_AS"/>
</dbReference>
<keyword evidence="3" id="KW-1003">Cell membrane</keyword>
<keyword evidence="8" id="KW-0418">Kinase</keyword>
<accession>A0AAV0JN82</accession>
<dbReference type="InterPro" id="IPR047117">
    <property type="entry name" value="PERK1-13-like"/>
</dbReference>
<feature type="transmembrane region" description="Helical" evidence="14">
    <location>
        <begin position="12"/>
        <end position="34"/>
    </location>
</feature>
<keyword evidence="5" id="KW-0808">Transferase</keyword>
<name>A0AAV0JN82_9ROSI</name>
<protein>
    <recommendedName>
        <fullName evidence="2">non-specific serine/threonine protein kinase</fullName>
        <ecNumber evidence="2">2.7.11.1</ecNumber>
    </recommendedName>
</protein>
<keyword evidence="10 14" id="KW-1133">Transmembrane helix</keyword>
<dbReference type="GO" id="GO:0005524">
    <property type="term" value="F:ATP binding"/>
    <property type="evidence" value="ECO:0007669"/>
    <property type="project" value="UniProtKB-KW"/>
</dbReference>
<evidence type="ECO:0000256" key="14">
    <source>
        <dbReference type="SAM" id="Phobius"/>
    </source>
</evidence>
<keyword evidence="11 14" id="KW-0472">Membrane</keyword>
<reference evidence="16" key="1">
    <citation type="submission" date="2022-08" db="EMBL/GenBank/DDBJ databases">
        <authorList>
            <person name="Gutierrez-Valencia J."/>
        </authorList>
    </citation>
    <scope>NUCLEOTIDE SEQUENCE</scope>
</reference>
<evidence type="ECO:0000256" key="9">
    <source>
        <dbReference type="ARBA" id="ARBA00022840"/>
    </source>
</evidence>
<dbReference type="Pfam" id="PF00069">
    <property type="entry name" value="Pkinase"/>
    <property type="match status" value="1"/>
</dbReference>
<dbReference type="PANTHER" id="PTHR47982">
    <property type="entry name" value="PROLINE-RICH RECEPTOR-LIKE PROTEIN KINASE PERK4"/>
    <property type="match status" value="1"/>
</dbReference>
<keyword evidence="7" id="KW-0547">Nucleotide-binding</keyword>